<reference evidence="1 2" key="1">
    <citation type="submission" date="2018-08" db="EMBL/GenBank/DDBJ databases">
        <title>Paraburkholderia sp. DHOM06 isolated from forest soil.</title>
        <authorList>
            <person name="Gao Z.-H."/>
            <person name="Qiu L.-H."/>
        </authorList>
    </citation>
    <scope>NUCLEOTIDE SEQUENCE [LARGE SCALE GENOMIC DNA]</scope>
    <source>
        <strain evidence="1 2">DHOM06</strain>
    </source>
</reference>
<gene>
    <name evidence="1" type="ORF">DWV00_13270</name>
</gene>
<keyword evidence="2" id="KW-1185">Reference proteome</keyword>
<dbReference type="OrthoDB" id="9204635at2"/>
<name>A0A3D8JYP2_9BURK</name>
<dbReference type="Proteomes" id="UP000256838">
    <property type="component" value="Unassembled WGS sequence"/>
</dbReference>
<proteinExistence type="predicted"/>
<evidence type="ECO:0000313" key="2">
    <source>
        <dbReference type="Proteomes" id="UP000256838"/>
    </source>
</evidence>
<dbReference type="EMBL" id="QRGA01000007">
    <property type="protein sequence ID" value="RDU98283.1"/>
    <property type="molecule type" value="Genomic_DNA"/>
</dbReference>
<comment type="caution">
    <text evidence="1">The sequence shown here is derived from an EMBL/GenBank/DDBJ whole genome shotgun (WGS) entry which is preliminary data.</text>
</comment>
<sequence>MPNILTADQLLIGILALLKVHGVTKVMEDGSLDQRFERIYELLVAREKELGVRPNFTFYRNPLHGNSTRLRNALLAARENGLVTATPGPAPGYELTMSDKRAHAYLENSPLNRATLDDLIRDNFKLPSDVATAR</sequence>
<dbReference type="AlphaFoldDB" id="A0A3D8JYP2"/>
<accession>A0A3D8JYP2</accession>
<evidence type="ECO:0000313" key="1">
    <source>
        <dbReference type="EMBL" id="RDU98283.1"/>
    </source>
</evidence>
<protein>
    <submittedName>
        <fullName evidence="1">Uncharacterized protein</fullName>
    </submittedName>
</protein>
<dbReference type="RefSeq" id="WP_115534041.1">
    <property type="nucleotide sequence ID" value="NZ_QRGA01000007.1"/>
</dbReference>
<organism evidence="1 2">
    <name type="scientific">Trinickia dinghuensis</name>
    <dbReference type="NCBI Taxonomy" id="2291023"/>
    <lineage>
        <taxon>Bacteria</taxon>
        <taxon>Pseudomonadati</taxon>
        <taxon>Pseudomonadota</taxon>
        <taxon>Betaproteobacteria</taxon>
        <taxon>Burkholderiales</taxon>
        <taxon>Burkholderiaceae</taxon>
        <taxon>Trinickia</taxon>
    </lineage>
</organism>